<feature type="binding site" evidence="14">
    <location>
        <begin position="49"/>
        <end position="53"/>
    </location>
    <ligand>
        <name>NAD(+)</name>
        <dbReference type="ChEBI" id="CHEBI:57540"/>
    </ligand>
</feature>
<dbReference type="InterPro" id="IPR001357">
    <property type="entry name" value="BRCT_dom"/>
</dbReference>
<dbReference type="InterPro" id="IPR012340">
    <property type="entry name" value="NA-bd_OB-fold"/>
</dbReference>
<dbReference type="GO" id="GO:0003677">
    <property type="term" value="F:DNA binding"/>
    <property type="evidence" value="ECO:0007669"/>
    <property type="project" value="InterPro"/>
</dbReference>
<keyword evidence="9 14" id="KW-0460">Magnesium</keyword>
<protein>
    <recommendedName>
        <fullName evidence="3 14">DNA ligase</fullName>
        <ecNumber evidence="2 14">6.5.1.2</ecNumber>
    </recommendedName>
    <alternativeName>
        <fullName evidence="14">Polydeoxyribonucleotide synthase [NAD(+)]</fullName>
    </alternativeName>
</protein>
<evidence type="ECO:0000256" key="11">
    <source>
        <dbReference type="ARBA" id="ARBA00023204"/>
    </source>
</evidence>
<feature type="binding site" evidence="14">
    <location>
        <position position="433"/>
    </location>
    <ligand>
        <name>Zn(2+)</name>
        <dbReference type="ChEBI" id="CHEBI:29105"/>
    </ligand>
</feature>
<evidence type="ECO:0000256" key="3">
    <source>
        <dbReference type="ARBA" id="ARBA00013308"/>
    </source>
</evidence>
<evidence type="ECO:0000256" key="1">
    <source>
        <dbReference type="ARBA" id="ARBA00004067"/>
    </source>
</evidence>
<evidence type="ECO:0000256" key="7">
    <source>
        <dbReference type="ARBA" id="ARBA00022763"/>
    </source>
</evidence>
<dbReference type="PROSITE" id="PS01055">
    <property type="entry name" value="DNA_LIGASE_N1"/>
    <property type="match status" value="1"/>
</dbReference>
<dbReference type="NCBIfam" id="TIGR00575">
    <property type="entry name" value="dnlj"/>
    <property type="match status" value="1"/>
</dbReference>
<keyword evidence="14" id="KW-0464">Manganese</keyword>
<dbReference type="Gene3D" id="3.30.470.30">
    <property type="entry name" value="DNA ligase/mRNA capping enzyme"/>
    <property type="match status" value="1"/>
</dbReference>
<dbReference type="Proteomes" id="UP000001522">
    <property type="component" value="Chromosome"/>
</dbReference>
<dbReference type="InterPro" id="IPR041663">
    <property type="entry name" value="DisA/LigA_HHH"/>
</dbReference>
<dbReference type="Gene3D" id="3.40.50.10190">
    <property type="entry name" value="BRCT domain"/>
    <property type="match status" value="1"/>
</dbReference>
<keyword evidence="11 14" id="KW-0234">DNA repair</keyword>
<organism evidence="17 18">
    <name type="scientific">Helicobacter mustelae (strain ATCC 43772 / CCUG 25715 / CIP 103759 / LMG 18044 / NCTC 12198 / R85-136P)</name>
    <name type="common">Campylobacter mustelae</name>
    <dbReference type="NCBI Taxonomy" id="679897"/>
    <lineage>
        <taxon>Bacteria</taxon>
        <taxon>Pseudomonadati</taxon>
        <taxon>Campylobacterota</taxon>
        <taxon>Epsilonproteobacteria</taxon>
        <taxon>Campylobacterales</taxon>
        <taxon>Helicobacteraceae</taxon>
        <taxon>Helicobacter</taxon>
    </lineage>
</organism>
<dbReference type="Pfam" id="PF12826">
    <property type="entry name" value="HHH_2"/>
    <property type="match status" value="1"/>
</dbReference>
<dbReference type="HOGENOM" id="CLU_007764_2_1_7"/>
<dbReference type="PIRSF" id="PIRSF001604">
    <property type="entry name" value="LigA"/>
    <property type="match status" value="1"/>
</dbReference>
<dbReference type="InterPro" id="IPR004150">
    <property type="entry name" value="NAD_DNA_ligase_OB"/>
</dbReference>
<dbReference type="KEGG" id="hms:HMU07830"/>
<evidence type="ECO:0000256" key="14">
    <source>
        <dbReference type="HAMAP-Rule" id="MF_01588"/>
    </source>
</evidence>
<dbReference type="CDD" id="cd17748">
    <property type="entry name" value="BRCT_DNA_ligase_like"/>
    <property type="match status" value="1"/>
</dbReference>
<dbReference type="Gene3D" id="1.10.287.610">
    <property type="entry name" value="Helix hairpin bin"/>
    <property type="match status" value="1"/>
</dbReference>
<accession>D3UHR7</accession>
<dbReference type="GO" id="GO:0006260">
    <property type="term" value="P:DNA replication"/>
    <property type="evidence" value="ECO:0007669"/>
    <property type="project" value="UniProtKB-KW"/>
</dbReference>
<evidence type="ECO:0000256" key="13">
    <source>
        <dbReference type="ARBA" id="ARBA00060881"/>
    </source>
</evidence>
<dbReference type="SMART" id="SM00292">
    <property type="entry name" value="BRCT"/>
    <property type="match status" value="1"/>
</dbReference>
<dbReference type="AlphaFoldDB" id="D3UHR7"/>
<dbReference type="InterPro" id="IPR036420">
    <property type="entry name" value="BRCT_dom_sf"/>
</dbReference>
<evidence type="ECO:0000256" key="6">
    <source>
        <dbReference type="ARBA" id="ARBA00022723"/>
    </source>
</evidence>
<dbReference type="PANTHER" id="PTHR23389">
    <property type="entry name" value="CHROMOSOME TRANSMISSION FIDELITY FACTOR 18"/>
    <property type="match status" value="1"/>
</dbReference>
<dbReference type="CDD" id="cd00114">
    <property type="entry name" value="LIGANc"/>
    <property type="match status" value="1"/>
</dbReference>
<dbReference type="InterPro" id="IPR010994">
    <property type="entry name" value="RuvA_2-like"/>
</dbReference>
<dbReference type="Pfam" id="PF14520">
    <property type="entry name" value="HHH_5"/>
    <property type="match status" value="1"/>
</dbReference>
<keyword evidence="18" id="KW-1185">Reference proteome</keyword>
<dbReference type="FunFam" id="1.10.150.20:FF:000007">
    <property type="entry name" value="DNA ligase"/>
    <property type="match status" value="1"/>
</dbReference>
<dbReference type="InterPro" id="IPR013839">
    <property type="entry name" value="DNAligase_adenylation"/>
</dbReference>
<dbReference type="SUPFAM" id="SSF52113">
    <property type="entry name" value="BRCT domain"/>
    <property type="match status" value="1"/>
</dbReference>
<feature type="binding site" evidence="14">
    <location>
        <position position="184"/>
    </location>
    <ligand>
        <name>NAD(+)</name>
        <dbReference type="ChEBI" id="CHEBI:57540"/>
    </ligand>
</feature>
<sequence length="669" mass="76065">MHGIGICYNLCQKSKKETSMEKEQYEKKVEQLKKMAYHYYVLDDPISSDEEYDILYHEVKGYEEAHPEAIREDSPTQRVGMPPLLEFQKNTHRKKMWSLDDVFSFEELESWCQKIYKNHPEAIFTCSPKFDGASLNLLYENGDLISATTRGDGMQGELVTQNAKTIPSIPLKIPHKGLIEIRGEVVIAKSDFEALNKKRMEEGEALFANPRNAAAGSMRQLDSSITAQRKLRFIPWGFGQHTLGIDSFKEALEQVFCFGFSPIPFVQLCKNMQEIQRYYEEIMQRREDLPMMLDGMVVMLDSFLMQEKMGFTIKSPRFACAYKFPAVEKFTKILSIINQVGRTGVITPVAELEPIEIEGARVTRATLHNYKEIQKKDIRIFDEVVVIRSGDVIPKIIRPNIARRTGEEKAIEPPTHCPICGERLLIEEIFIRCQNLQCTARVRESIVHFVSKKALNIDGLGEKIIYQLFAAGLVKNITDLYSLDYEELLRLEGFKEKKAKNLLEAIANTKNIDLWRLIHALGIEHIGEGASKKLALAFGLECFDKDYDALTRIDGFGKEMAESFLEFSQVNARLIHVLLKILTPKVQQTQNPVQNYFSAKKIVLTGSMQRSREEVAALLEGVGAKISTSVSGKVDFVIYGENPGSKLDKARELGVGILSEAEFWEKFQG</sequence>
<dbReference type="GO" id="GO:0005829">
    <property type="term" value="C:cytosol"/>
    <property type="evidence" value="ECO:0007669"/>
    <property type="project" value="TreeGrafter"/>
</dbReference>
<reference evidence="17 18" key="1">
    <citation type="journal article" date="2010" name="BMC Genomics">
        <title>Comparative genomics and proteomics of Helicobacter mustelae, an ulcerogenic and carcinogenic gastric pathogen.</title>
        <authorList>
            <person name="O'Toole P.W."/>
            <person name="Snelling W.J."/>
            <person name="Canchaya C."/>
            <person name="Forde B.M."/>
            <person name="Hardie K.R."/>
            <person name="Josenhans C."/>
            <person name="Graham R.L.J."/>
            <person name="McMullan G."/>
            <person name="Parkhill J."/>
            <person name="Belda E."/>
            <person name="Bentley S.D."/>
        </authorList>
    </citation>
    <scope>NUCLEOTIDE SEQUENCE [LARGE SCALE GENOMIC DNA]</scope>
    <source>
        <strain evidence="18">ATCC 43772 / LMG 18044 / NCTC 12198 / 12198</strain>
    </source>
</reference>
<dbReference type="GO" id="GO:0006281">
    <property type="term" value="P:DNA repair"/>
    <property type="evidence" value="ECO:0007669"/>
    <property type="project" value="UniProtKB-KW"/>
</dbReference>
<dbReference type="InterPro" id="IPR003583">
    <property type="entry name" value="Hlx-hairpin-Hlx_DNA-bd_motif"/>
</dbReference>
<evidence type="ECO:0000256" key="15">
    <source>
        <dbReference type="RuleBase" id="RU000618"/>
    </source>
</evidence>
<feature type="binding site" evidence="14">
    <location>
        <position position="438"/>
    </location>
    <ligand>
        <name>Zn(2+)</name>
        <dbReference type="ChEBI" id="CHEBI:29105"/>
    </ligand>
</feature>
<dbReference type="eggNOG" id="COG0272">
    <property type="taxonomic scope" value="Bacteria"/>
</dbReference>
<evidence type="ECO:0000256" key="8">
    <source>
        <dbReference type="ARBA" id="ARBA00022833"/>
    </source>
</evidence>
<comment type="function">
    <text evidence="1 14">DNA ligase that catalyzes the formation of phosphodiester linkages between 5'-phosphoryl and 3'-hydroxyl groups in double-stranded DNA using NAD as a coenzyme and as the energy source for the reaction. It is essential for DNA replication and repair of damaged DNA.</text>
</comment>
<dbReference type="Pfam" id="PF01653">
    <property type="entry name" value="DNA_ligase_aden"/>
    <property type="match status" value="1"/>
</dbReference>
<feature type="binding site" evidence="14">
    <location>
        <position position="420"/>
    </location>
    <ligand>
        <name>Zn(2+)</name>
        <dbReference type="ChEBI" id="CHEBI:29105"/>
    </ligand>
</feature>
<dbReference type="STRING" id="679897.HMU07830"/>
<comment type="cofactor">
    <cofactor evidence="14">
        <name>Mg(2+)</name>
        <dbReference type="ChEBI" id="CHEBI:18420"/>
    </cofactor>
    <cofactor evidence="14">
        <name>Mn(2+)</name>
        <dbReference type="ChEBI" id="CHEBI:29035"/>
    </cofactor>
</comment>
<dbReference type="SUPFAM" id="SSF56091">
    <property type="entry name" value="DNA ligase/mRNA capping enzyme, catalytic domain"/>
    <property type="match status" value="1"/>
</dbReference>
<dbReference type="SUPFAM" id="SSF50249">
    <property type="entry name" value="Nucleic acid-binding proteins"/>
    <property type="match status" value="1"/>
</dbReference>
<dbReference type="PROSITE" id="PS50172">
    <property type="entry name" value="BRCT"/>
    <property type="match status" value="1"/>
</dbReference>
<evidence type="ECO:0000256" key="9">
    <source>
        <dbReference type="ARBA" id="ARBA00022842"/>
    </source>
</evidence>
<comment type="similarity">
    <text evidence="13 14">Belongs to the NAD-dependent DNA ligase family. LigA subfamily.</text>
</comment>
<name>D3UHR7_HELM1</name>
<evidence type="ECO:0000259" key="16">
    <source>
        <dbReference type="PROSITE" id="PS50172"/>
    </source>
</evidence>
<comment type="caution">
    <text evidence="14">Lacks conserved residue(s) required for the propagation of feature annotation.</text>
</comment>
<feature type="binding site" evidence="14">
    <location>
        <position position="417"/>
    </location>
    <ligand>
        <name>Zn(2+)</name>
        <dbReference type="ChEBI" id="CHEBI:29105"/>
    </ligand>
</feature>
<dbReference type="Pfam" id="PF00533">
    <property type="entry name" value="BRCT"/>
    <property type="match status" value="1"/>
</dbReference>
<dbReference type="GO" id="GO:0003911">
    <property type="term" value="F:DNA ligase (NAD+) activity"/>
    <property type="evidence" value="ECO:0007669"/>
    <property type="project" value="UniProtKB-UniRule"/>
</dbReference>
<evidence type="ECO:0000313" key="17">
    <source>
        <dbReference type="EMBL" id="CBG40040.1"/>
    </source>
</evidence>
<feature type="binding site" evidence="14">
    <location>
        <begin position="98"/>
        <end position="99"/>
    </location>
    <ligand>
        <name>NAD(+)</name>
        <dbReference type="ChEBI" id="CHEBI:57540"/>
    </ligand>
</feature>
<feature type="binding site" evidence="14">
    <location>
        <position position="150"/>
    </location>
    <ligand>
        <name>NAD(+)</name>
        <dbReference type="ChEBI" id="CHEBI:57540"/>
    </ligand>
</feature>
<gene>
    <name evidence="14 17" type="primary">ligA</name>
    <name evidence="17" type="ordered locus">HMU07830</name>
</gene>
<dbReference type="InterPro" id="IPR013840">
    <property type="entry name" value="DNAligase_N"/>
</dbReference>
<dbReference type="EC" id="6.5.1.2" evidence="2 14"/>
<dbReference type="Gene3D" id="2.40.50.140">
    <property type="entry name" value="Nucleic acid-binding proteins"/>
    <property type="match status" value="1"/>
</dbReference>
<evidence type="ECO:0000256" key="2">
    <source>
        <dbReference type="ARBA" id="ARBA00012722"/>
    </source>
</evidence>
<proteinExistence type="inferred from homology"/>
<evidence type="ECO:0000256" key="10">
    <source>
        <dbReference type="ARBA" id="ARBA00023027"/>
    </source>
</evidence>
<dbReference type="NCBIfam" id="NF005932">
    <property type="entry name" value="PRK07956.1"/>
    <property type="match status" value="1"/>
</dbReference>
<dbReference type="InterPro" id="IPR033136">
    <property type="entry name" value="DNA_ligase_CS"/>
</dbReference>
<keyword evidence="7 14" id="KW-0227">DNA damage</keyword>
<dbReference type="Gene3D" id="6.20.10.30">
    <property type="match status" value="1"/>
</dbReference>
<keyword evidence="10 14" id="KW-0520">NAD</keyword>
<keyword evidence="4 14" id="KW-0436">Ligase</keyword>
<keyword evidence="5 14" id="KW-0235">DNA replication</keyword>
<evidence type="ECO:0000256" key="12">
    <source>
        <dbReference type="ARBA" id="ARBA00034005"/>
    </source>
</evidence>
<dbReference type="InterPro" id="IPR001679">
    <property type="entry name" value="DNA_ligase"/>
</dbReference>
<dbReference type="InterPro" id="IPR018239">
    <property type="entry name" value="DNA_ligase_AS"/>
</dbReference>
<dbReference type="SMART" id="SM00278">
    <property type="entry name" value="HhH1"/>
    <property type="match status" value="3"/>
</dbReference>
<feature type="domain" description="BRCT" evidence="16">
    <location>
        <begin position="592"/>
        <end position="664"/>
    </location>
</feature>
<comment type="catalytic activity">
    <reaction evidence="12 14 15">
        <text>NAD(+) + (deoxyribonucleotide)n-3'-hydroxyl + 5'-phospho-(deoxyribonucleotide)m = (deoxyribonucleotide)n+m + AMP + beta-nicotinamide D-nucleotide.</text>
        <dbReference type="EC" id="6.5.1.2"/>
    </reaction>
</comment>
<dbReference type="SUPFAM" id="SSF47781">
    <property type="entry name" value="RuvA domain 2-like"/>
    <property type="match status" value="1"/>
</dbReference>
<feature type="active site" description="N6-AMP-lysine intermediate" evidence="14">
    <location>
        <position position="129"/>
    </location>
</feature>
<dbReference type="Gene3D" id="1.10.150.20">
    <property type="entry name" value="5' to 3' exonuclease, C-terminal subdomain"/>
    <property type="match status" value="2"/>
</dbReference>
<dbReference type="PROSITE" id="PS01056">
    <property type="entry name" value="DNA_LIGASE_N2"/>
    <property type="match status" value="1"/>
</dbReference>
<dbReference type="Pfam" id="PF03120">
    <property type="entry name" value="OB_DNA_ligase"/>
    <property type="match status" value="1"/>
</dbReference>
<keyword evidence="8 14" id="KW-0862">Zinc</keyword>
<dbReference type="FunFam" id="2.40.50.140:FF:000012">
    <property type="entry name" value="DNA ligase"/>
    <property type="match status" value="1"/>
</dbReference>
<dbReference type="EMBL" id="FN555004">
    <property type="protein sequence ID" value="CBG40040.1"/>
    <property type="molecule type" value="Genomic_DNA"/>
</dbReference>
<dbReference type="HAMAP" id="MF_01588">
    <property type="entry name" value="DNA_ligase_A"/>
    <property type="match status" value="1"/>
</dbReference>
<evidence type="ECO:0000256" key="5">
    <source>
        <dbReference type="ARBA" id="ARBA00022705"/>
    </source>
</evidence>
<keyword evidence="6 14" id="KW-0479">Metal-binding</keyword>
<evidence type="ECO:0000313" key="18">
    <source>
        <dbReference type="Proteomes" id="UP000001522"/>
    </source>
</evidence>
<dbReference type="PANTHER" id="PTHR23389:SF9">
    <property type="entry name" value="DNA LIGASE"/>
    <property type="match status" value="1"/>
</dbReference>
<feature type="binding site" evidence="14">
    <location>
        <position position="323"/>
    </location>
    <ligand>
        <name>NAD(+)</name>
        <dbReference type="ChEBI" id="CHEBI:57540"/>
    </ligand>
</feature>
<dbReference type="GO" id="GO:0046872">
    <property type="term" value="F:metal ion binding"/>
    <property type="evidence" value="ECO:0007669"/>
    <property type="project" value="UniProtKB-KW"/>
</dbReference>
<evidence type="ECO:0000256" key="4">
    <source>
        <dbReference type="ARBA" id="ARBA00022598"/>
    </source>
</evidence>
<dbReference type="SMART" id="SM00532">
    <property type="entry name" value="LIGANc"/>
    <property type="match status" value="1"/>
</dbReference>